<evidence type="ECO:0000313" key="2">
    <source>
        <dbReference type="Proteomes" id="UP000314294"/>
    </source>
</evidence>
<dbReference type="Proteomes" id="UP000314294">
    <property type="component" value="Unassembled WGS sequence"/>
</dbReference>
<proteinExistence type="predicted"/>
<comment type="caution">
    <text evidence="1">The sequence shown here is derived from an EMBL/GenBank/DDBJ whole genome shotgun (WGS) entry which is preliminary data.</text>
</comment>
<evidence type="ECO:0000313" key="1">
    <source>
        <dbReference type="EMBL" id="TNN60871.1"/>
    </source>
</evidence>
<accession>A0A4Z2H5G3</accession>
<gene>
    <name evidence="1" type="ORF">EYF80_028866</name>
</gene>
<protein>
    <submittedName>
        <fullName evidence="1">Uncharacterized protein</fullName>
    </submittedName>
</protein>
<organism evidence="1 2">
    <name type="scientific">Liparis tanakae</name>
    <name type="common">Tanaka's snailfish</name>
    <dbReference type="NCBI Taxonomy" id="230148"/>
    <lineage>
        <taxon>Eukaryota</taxon>
        <taxon>Metazoa</taxon>
        <taxon>Chordata</taxon>
        <taxon>Craniata</taxon>
        <taxon>Vertebrata</taxon>
        <taxon>Euteleostomi</taxon>
        <taxon>Actinopterygii</taxon>
        <taxon>Neopterygii</taxon>
        <taxon>Teleostei</taxon>
        <taxon>Neoteleostei</taxon>
        <taxon>Acanthomorphata</taxon>
        <taxon>Eupercaria</taxon>
        <taxon>Perciformes</taxon>
        <taxon>Cottioidei</taxon>
        <taxon>Cottales</taxon>
        <taxon>Liparidae</taxon>
        <taxon>Liparis</taxon>
    </lineage>
</organism>
<keyword evidence="2" id="KW-1185">Reference proteome</keyword>
<dbReference type="AlphaFoldDB" id="A0A4Z2H5G3"/>
<sequence length="131" mass="14698">MHTTSELGDSYPCLQRILQRVPITFLYNQDNKRLQRTLGATSPRMKQAEQNSGFLFPGHTGRTLRRIPALELNFLSLKHDSINVRDSVSMKARMTSCIGSSSFITLVDCLIFLKFLLGGSCFCVTVLPICL</sequence>
<name>A0A4Z2H5G3_9TELE</name>
<dbReference type="EMBL" id="SRLO01000325">
    <property type="protein sequence ID" value="TNN60871.1"/>
    <property type="molecule type" value="Genomic_DNA"/>
</dbReference>
<reference evidence="1 2" key="1">
    <citation type="submission" date="2019-03" db="EMBL/GenBank/DDBJ databases">
        <title>First draft genome of Liparis tanakae, snailfish: a comprehensive survey of snailfish specific genes.</title>
        <authorList>
            <person name="Kim W."/>
            <person name="Song I."/>
            <person name="Jeong J.-H."/>
            <person name="Kim D."/>
            <person name="Kim S."/>
            <person name="Ryu S."/>
            <person name="Song J.Y."/>
            <person name="Lee S.K."/>
        </authorList>
    </citation>
    <scope>NUCLEOTIDE SEQUENCE [LARGE SCALE GENOMIC DNA]</scope>
    <source>
        <tissue evidence="1">Muscle</tissue>
    </source>
</reference>